<dbReference type="EMBL" id="KI546054">
    <property type="protein sequence ID" value="EST46962.1"/>
    <property type="molecule type" value="Genomic_DNA"/>
</dbReference>
<proteinExistence type="predicted"/>
<evidence type="ECO:0000313" key="1">
    <source>
        <dbReference type="EMBL" id="EST46962.1"/>
    </source>
</evidence>
<gene>
    <name evidence="1" type="ORF">SS50377_12997</name>
</gene>
<organism evidence="1">
    <name type="scientific">Spironucleus salmonicida</name>
    <dbReference type="NCBI Taxonomy" id="348837"/>
    <lineage>
        <taxon>Eukaryota</taxon>
        <taxon>Metamonada</taxon>
        <taxon>Diplomonadida</taxon>
        <taxon>Hexamitidae</taxon>
        <taxon>Hexamitinae</taxon>
        <taxon>Spironucleus</taxon>
    </lineage>
</organism>
<accession>V6LQK9</accession>
<dbReference type="AlphaFoldDB" id="V6LQK9"/>
<protein>
    <submittedName>
        <fullName evidence="1">Uncharacterized protein</fullName>
    </submittedName>
</protein>
<reference evidence="1" key="1">
    <citation type="journal article" date="2014" name="PLoS Genet.">
        <title>The Genome of Spironucleus salmonicida Highlights a Fish Pathogen Adapted to Fluctuating Environments.</title>
        <authorList>
            <person name="Xu F."/>
            <person name="Jerlstrom-Hultqvist J."/>
            <person name="Einarsson E."/>
            <person name="Astvaldsson A."/>
            <person name="Svard S.G."/>
            <person name="Andersson J.O."/>
        </authorList>
    </citation>
    <scope>NUCLEOTIDE SEQUENCE</scope>
</reference>
<name>V6LQK9_9EUKA</name>
<sequence>MPRCTACCCLASVRPLGITSSTKPITYRVSSSCSTGYAMPAPNSRDSASWPWCIWHTVPWATSTFSALSLALTLAQWLLVTKIFIACCGMQLSRKRRPPVVPVQEAQTSIPWRLVSQHR</sequence>